<dbReference type="InterPro" id="IPR025736">
    <property type="entry name" value="PucR_C-HTH_dom"/>
</dbReference>
<evidence type="ECO:0000259" key="1">
    <source>
        <dbReference type="Pfam" id="PF13556"/>
    </source>
</evidence>
<accession>A0A553S949</accession>
<evidence type="ECO:0000313" key="3">
    <source>
        <dbReference type="Proteomes" id="UP000316316"/>
    </source>
</evidence>
<feature type="domain" description="PucR C-terminal helix-turn-helix" evidence="1">
    <location>
        <begin position="231"/>
        <end position="273"/>
    </location>
</feature>
<dbReference type="SUPFAM" id="SSF46689">
    <property type="entry name" value="Homeodomain-like"/>
    <property type="match status" value="1"/>
</dbReference>
<name>A0A553S949_ENTAV</name>
<dbReference type="EMBL" id="PDXQ01000001">
    <property type="protein sequence ID" value="TRZ33522.1"/>
    <property type="molecule type" value="Genomic_DNA"/>
</dbReference>
<sequence>MNYQEIKSLFPSSSLQTTNNHSPDDIAIPVEAGFIRIPKKELTAREEELLTLLFGKNKIDKEKHSWYSFLFENKSIDQKGHYRVIQIKLSTSDFPLKELWIEEIKQIFPNIVDFFFTTETTAFLVEKESDDYLSTNDLDGLFLALDTDFNVSTRLFVGSFHSSQHKFAEFFSEEQTVFWETTTNLKCKDISNVAMSFYSNENIKASVLLSELYTMWLKKSEMCEIIPALWNNLGNLSSTSKDLYMHRNTLLYKIEKFYSETGLNLKETNALFLGYLLILNFHHS</sequence>
<comment type="caution">
    <text evidence="2">The sequence shown here is derived from an EMBL/GenBank/DDBJ whole genome shotgun (WGS) entry which is preliminary data.</text>
</comment>
<evidence type="ECO:0000313" key="2">
    <source>
        <dbReference type="EMBL" id="TRZ33522.1"/>
    </source>
</evidence>
<dbReference type="InterPro" id="IPR009057">
    <property type="entry name" value="Homeodomain-like_sf"/>
</dbReference>
<gene>
    <name evidence="2" type="ORF">AUF17_05290</name>
</gene>
<proteinExistence type="predicted"/>
<dbReference type="RefSeq" id="WP_049219374.1">
    <property type="nucleotide sequence ID" value="NZ_CABGUH010000017.1"/>
</dbReference>
<reference evidence="2 3" key="1">
    <citation type="submission" date="2017-10" db="EMBL/GenBank/DDBJ databases">
        <title>FDA dAtabase for Regulatory Grade micrObial Sequences (FDA-ARGOS): Supporting development and validation of Infectious Disease Dx tests.</title>
        <authorList>
            <person name="Campos J."/>
            <person name="Goldberg B."/>
            <person name="Tallon L.J."/>
            <person name="Sadzewicz L."/>
            <person name="Sengamalay N."/>
            <person name="Ott S."/>
            <person name="Godinez A."/>
            <person name="Nagaraj S."/>
            <person name="Vyas G."/>
            <person name="Aluvathingal J."/>
            <person name="Nadendla S."/>
            <person name="Geyer C."/>
            <person name="Nandy P."/>
            <person name="Hobson J."/>
            <person name="Sichtig H."/>
        </authorList>
    </citation>
    <scope>NUCLEOTIDE SEQUENCE [LARGE SCALE GENOMIC DNA]</scope>
    <source>
        <strain evidence="2 3">FDAARGOS_185</strain>
    </source>
</reference>
<dbReference type="InterPro" id="IPR042070">
    <property type="entry name" value="PucR_C-HTH_sf"/>
</dbReference>
<organism evidence="2 3">
    <name type="scientific">Enterococcus avium</name>
    <name type="common">Streptococcus avium</name>
    <dbReference type="NCBI Taxonomy" id="33945"/>
    <lineage>
        <taxon>Bacteria</taxon>
        <taxon>Bacillati</taxon>
        <taxon>Bacillota</taxon>
        <taxon>Bacilli</taxon>
        <taxon>Lactobacillales</taxon>
        <taxon>Enterococcaceae</taxon>
        <taxon>Enterococcus</taxon>
    </lineage>
</organism>
<dbReference type="Gene3D" id="1.10.10.2840">
    <property type="entry name" value="PucR C-terminal helix-turn-helix domain"/>
    <property type="match status" value="1"/>
</dbReference>
<dbReference type="AlphaFoldDB" id="A0A553S949"/>
<dbReference type="Proteomes" id="UP000316316">
    <property type="component" value="Unassembled WGS sequence"/>
</dbReference>
<dbReference type="Pfam" id="PF13556">
    <property type="entry name" value="HTH_30"/>
    <property type="match status" value="1"/>
</dbReference>
<protein>
    <recommendedName>
        <fullName evidence="1">PucR C-terminal helix-turn-helix domain-containing protein</fullName>
    </recommendedName>
</protein>